<dbReference type="Gene3D" id="1.20.58.560">
    <property type="match status" value="1"/>
</dbReference>
<accession>A0A0R2AML3</accession>
<feature type="binding site" evidence="11">
    <location>
        <position position="159"/>
    </location>
    <ligand>
        <name>CTP</name>
        <dbReference type="ChEBI" id="CHEBI:37563"/>
    </ligand>
</feature>
<feature type="binding site" evidence="11">
    <location>
        <position position="116"/>
    </location>
    <ligand>
        <name>ATP</name>
        <dbReference type="ChEBI" id="CHEBI:30616"/>
    </ligand>
</feature>
<feature type="binding site" evidence="11">
    <location>
        <position position="168"/>
    </location>
    <ligand>
        <name>ATP</name>
        <dbReference type="ChEBI" id="CHEBI:30616"/>
    </ligand>
</feature>
<comment type="miscellaneous">
    <text evidence="11">A single active site specifically recognizes both ATP and CTP and is responsible for their addition.</text>
</comment>
<feature type="binding site" evidence="11">
    <location>
        <position position="162"/>
    </location>
    <ligand>
        <name>CTP</name>
        <dbReference type="ChEBI" id="CHEBI:37563"/>
    </ligand>
</feature>
<evidence type="ECO:0000256" key="8">
    <source>
        <dbReference type="ARBA" id="ARBA00022840"/>
    </source>
</evidence>
<dbReference type="RefSeq" id="WP_056976005.1">
    <property type="nucleotide sequence ID" value="NZ_AYYP01000011.1"/>
</dbReference>
<dbReference type="GO" id="GO:0000287">
    <property type="term" value="F:magnesium ion binding"/>
    <property type="evidence" value="ECO:0007669"/>
    <property type="project" value="UniProtKB-UniRule"/>
</dbReference>
<comment type="subunit">
    <text evidence="11">Homodimer.</text>
</comment>
<comment type="catalytic activity">
    <reaction evidence="11">
        <text>a tRNA precursor + 2 CTP + ATP = a tRNA with a 3' CCA end + 3 diphosphate</text>
        <dbReference type="Rhea" id="RHEA:14433"/>
        <dbReference type="Rhea" id="RHEA-COMP:10465"/>
        <dbReference type="Rhea" id="RHEA-COMP:10468"/>
        <dbReference type="ChEBI" id="CHEBI:30616"/>
        <dbReference type="ChEBI" id="CHEBI:33019"/>
        <dbReference type="ChEBI" id="CHEBI:37563"/>
        <dbReference type="ChEBI" id="CHEBI:74896"/>
        <dbReference type="ChEBI" id="CHEBI:83071"/>
        <dbReference type="EC" id="2.7.7.72"/>
    </reaction>
</comment>
<evidence type="ECO:0000256" key="6">
    <source>
        <dbReference type="ARBA" id="ARBA00022741"/>
    </source>
</evidence>
<comment type="caution">
    <text evidence="15">The sequence shown here is derived from an EMBL/GenBank/DDBJ whole genome shotgun (WGS) entry which is preliminary data.</text>
</comment>
<name>A0A0R2AML3_9LACO</name>
<feature type="domain" description="CCA-adding enzyme C-terminal" evidence="14">
    <location>
        <begin position="249"/>
        <end position="395"/>
    </location>
</feature>
<feature type="binding site" evidence="11">
    <location>
        <position position="165"/>
    </location>
    <ligand>
        <name>CTP</name>
        <dbReference type="ChEBI" id="CHEBI:37563"/>
    </ligand>
</feature>
<comment type="catalytic activity">
    <reaction evidence="11">
        <text>a tRNA with a 3' CCA end + 2 CTP + ATP = a tRNA with a 3' CCACCA end + 3 diphosphate</text>
        <dbReference type="Rhea" id="RHEA:76235"/>
        <dbReference type="Rhea" id="RHEA-COMP:10468"/>
        <dbReference type="Rhea" id="RHEA-COMP:18655"/>
        <dbReference type="ChEBI" id="CHEBI:30616"/>
        <dbReference type="ChEBI" id="CHEBI:33019"/>
        <dbReference type="ChEBI" id="CHEBI:37563"/>
        <dbReference type="ChEBI" id="CHEBI:83071"/>
        <dbReference type="ChEBI" id="CHEBI:195187"/>
    </reaction>
</comment>
<evidence type="ECO:0000256" key="7">
    <source>
        <dbReference type="ARBA" id="ARBA00022800"/>
    </source>
</evidence>
<dbReference type="NCBIfam" id="NF009814">
    <property type="entry name" value="PRK13299.1"/>
    <property type="match status" value="1"/>
</dbReference>
<feature type="binding site" evidence="11">
    <location>
        <position position="159"/>
    </location>
    <ligand>
        <name>ATP</name>
        <dbReference type="ChEBI" id="CHEBI:30616"/>
    </ligand>
</feature>
<reference evidence="15 16" key="1">
    <citation type="journal article" date="2015" name="Genome Announc.">
        <title>Expanding the biotechnology potential of lactobacilli through comparative genomics of 213 strains and associated genera.</title>
        <authorList>
            <person name="Sun Z."/>
            <person name="Harris H.M."/>
            <person name="McCann A."/>
            <person name="Guo C."/>
            <person name="Argimon S."/>
            <person name="Zhang W."/>
            <person name="Yang X."/>
            <person name="Jeffery I.B."/>
            <person name="Cooney J.C."/>
            <person name="Kagawa T.F."/>
            <person name="Liu W."/>
            <person name="Song Y."/>
            <person name="Salvetti E."/>
            <person name="Wrobel A."/>
            <person name="Rasinkangas P."/>
            <person name="Parkhill J."/>
            <person name="Rea M.C."/>
            <person name="O'Sullivan O."/>
            <person name="Ritari J."/>
            <person name="Douillard F.P."/>
            <person name="Paul Ross R."/>
            <person name="Yang R."/>
            <person name="Briner A.E."/>
            <person name="Felis G.E."/>
            <person name="de Vos W.M."/>
            <person name="Barrangou R."/>
            <person name="Klaenhammer T.R."/>
            <person name="Caufield P.W."/>
            <person name="Cui Y."/>
            <person name="Zhang H."/>
            <person name="O'Toole P.W."/>
        </authorList>
    </citation>
    <scope>NUCLEOTIDE SEQUENCE [LARGE SCALE GENOMIC DNA]</scope>
    <source>
        <strain evidence="15 16">DSM 20509</strain>
    </source>
</reference>
<keyword evidence="4 11" id="KW-0548">Nucleotidyltransferase</keyword>
<feature type="binding site" evidence="11">
    <location>
        <position position="165"/>
    </location>
    <ligand>
        <name>ATP</name>
        <dbReference type="ChEBI" id="CHEBI:30616"/>
    </ligand>
</feature>
<evidence type="ECO:0000256" key="3">
    <source>
        <dbReference type="ARBA" id="ARBA00022694"/>
    </source>
</evidence>
<comment type="cofactor">
    <cofactor evidence="1 11">
        <name>Mg(2+)</name>
        <dbReference type="ChEBI" id="CHEBI:18420"/>
    </cofactor>
</comment>
<feature type="binding site" evidence="11">
    <location>
        <position position="32"/>
    </location>
    <ligand>
        <name>ATP</name>
        <dbReference type="ChEBI" id="CHEBI:30616"/>
    </ligand>
</feature>
<evidence type="ECO:0000256" key="11">
    <source>
        <dbReference type="HAMAP-Rule" id="MF_01263"/>
    </source>
</evidence>
<dbReference type="Pfam" id="PF01743">
    <property type="entry name" value="PolyA_pol"/>
    <property type="match status" value="1"/>
</dbReference>
<dbReference type="GO" id="GO:0042245">
    <property type="term" value="P:RNA repair"/>
    <property type="evidence" value="ECO:0007669"/>
    <property type="project" value="UniProtKB-KW"/>
</dbReference>
<keyword evidence="3 11" id="KW-0819">tRNA processing</keyword>
<dbReference type="InterPro" id="IPR043519">
    <property type="entry name" value="NT_sf"/>
</dbReference>
<dbReference type="InterPro" id="IPR032828">
    <property type="entry name" value="PolyA_RNA-bd"/>
</dbReference>
<evidence type="ECO:0000256" key="1">
    <source>
        <dbReference type="ARBA" id="ARBA00001946"/>
    </source>
</evidence>
<evidence type="ECO:0000259" key="13">
    <source>
        <dbReference type="Pfam" id="PF12627"/>
    </source>
</evidence>
<evidence type="ECO:0000256" key="5">
    <source>
        <dbReference type="ARBA" id="ARBA00022723"/>
    </source>
</evidence>
<evidence type="ECO:0000313" key="15">
    <source>
        <dbReference type="EMBL" id="KRM65723.1"/>
    </source>
</evidence>
<dbReference type="Pfam" id="PF13735">
    <property type="entry name" value="tRNA_NucTran2_2"/>
    <property type="match status" value="1"/>
</dbReference>
<dbReference type="PANTHER" id="PTHR46173">
    <property type="entry name" value="CCA TRNA NUCLEOTIDYLTRANSFERASE 1, MITOCHONDRIAL"/>
    <property type="match status" value="1"/>
</dbReference>
<organism evidence="15 16">
    <name type="scientific">Ligilactobacillus agilis DSM 20509</name>
    <dbReference type="NCBI Taxonomy" id="1423718"/>
    <lineage>
        <taxon>Bacteria</taxon>
        <taxon>Bacillati</taxon>
        <taxon>Bacillota</taxon>
        <taxon>Bacilli</taxon>
        <taxon>Lactobacillales</taxon>
        <taxon>Lactobacillaceae</taxon>
        <taxon>Ligilactobacillus</taxon>
    </lineage>
</organism>
<dbReference type="AlphaFoldDB" id="A0A0R2AML3"/>
<keyword evidence="8 11" id="KW-0067">ATP-binding</keyword>
<evidence type="ECO:0000313" key="16">
    <source>
        <dbReference type="Proteomes" id="UP000051008"/>
    </source>
</evidence>
<feature type="binding site" evidence="11">
    <location>
        <position position="47"/>
    </location>
    <ligand>
        <name>Mg(2+)</name>
        <dbReference type="ChEBI" id="CHEBI:18420"/>
    </ligand>
</feature>
<feature type="binding site" evidence="11">
    <location>
        <position position="32"/>
    </location>
    <ligand>
        <name>CTP</name>
        <dbReference type="ChEBI" id="CHEBI:37563"/>
    </ligand>
</feature>
<dbReference type="Gene3D" id="1.10.246.80">
    <property type="match status" value="1"/>
</dbReference>
<comment type="function">
    <text evidence="11">Catalyzes the addition and repair of the essential 3'-terminal CCA sequence in tRNAs without using a nucleic acid template. Adds these three nucleotides in the order of C, C, and A to the tRNA nucleotide-73, using CTP and ATP as substrates and producing inorganic pyrophosphate. tRNA 3'-terminal CCA addition is required both for tRNA processing and repair. Also involved in tRNA surveillance by mediating tandem CCA addition to generate a CCACCA at the 3' terminus of unstable tRNAs. While stable tRNAs receive only 3'-terminal CCA, unstable tRNAs are marked with CCACCA and rapidly degraded.</text>
</comment>
<feature type="binding site" evidence="11">
    <location>
        <position position="35"/>
    </location>
    <ligand>
        <name>ATP</name>
        <dbReference type="ChEBI" id="CHEBI:30616"/>
    </ligand>
</feature>
<feature type="domain" description="Poly A polymerase head" evidence="12">
    <location>
        <begin position="27"/>
        <end position="147"/>
    </location>
</feature>
<dbReference type="GO" id="GO:0004810">
    <property type="term" value="F:CCA tRNA nucleotidyltransferase activity"/>
    <property type="evidence" value="ECO:0007669"/>
    <property type="project" value="UniProtKB-UniRule"/>
</dbReference>
<evidence type="ECO:0000256" key="9">
    <source>
        <dbReference type="ARBA" id="ARBA00022842"/>
    </source>
</evidence>
<dbReference type="EC" id="2.7.7.72" evidence="11"/>
<dbReference type="InterPro" id="IPR002646">
    <property type="entry name" value="PolA_pol_head_dom"/>
</dbReference>
<dbReference type="GO" id="GO:0005524">
    <property type="term" value="F:ATP binding"/>
    <property type="evidence" value="ECO:0007669"/>
    <property type="project" value="UniProtKB-UniRule"/>
</dbReference>
<dbReference type="PATRIC" id="fig|1423718.3.peg.1056"/>
<dbReference type="Gene3D" id="3.30.460.10">
    <property type="entry name" value="Beta Polymerase, domain 2"/>
    <property type="match status" value="1"/>
</dbReference>
<dbReference type="Pfam" id="PF12627">
    <property type="entry name" value="PolyA_pol_RNAbd"/>
    <property type="match status" value="1"/>
</dbReference>
<feature type="binding site" evidence="11">
    <location>
        <position position="168"/>
    </location>
    <ligand>
        <name>CTP</name>
        <dbReference type="ChEBI" id="CHEBI:37563"/>
    </ligand>
</feature>
<evidence type="ECO:0000259" key="14">
    <source>
        <dbReference type="Pfam" id="PF13735"/>
    </source>
</evidence>
<dbReference type="PANTHER" id="PTHR46173:SF1">
    <property type="entry name" value="CCA TRNA NUCLEOTIDYLTRANSFERASE 1, MITOCHONDRIAL"/>
    <property type="match status" value="1"/>
</dbReference>
<evidence type="ECO:0000259" key="12">
    <source>
        <dbReference type="Pfam" id="PF01743"/>
    </source>
</evidence>
<dbReference type="OrthoDB" id="9805698at2"/>
<dbReference type="CDD" id="cd05398">
    <property type="entry name" value="NT_ClassII-CCAase"/>
    <property type="match status" value="1"/>
</dbReference>
<dbReference type="EMBL" id="AYYP01000011">
    <property type="protein sequence ID" value="KRM65723.1"/>
    <property type="molecule type" value="Genomic_DNA"/>
</dbReference>
<comment type="similarity">
    <text evidence="11">Belongs to the tRNA nucleotidyltransferase/poly(A) polymerase family. Bacterial CCA-adding enzyme type 3 subfamily.</text>
</comment>
<dbReference type="InterPro" id="IPR032810">
    <property type="entry name" value="CCA-adding_enz_C"/>
</dbReference>
<dbReference type="SUPFAM" id="SSF81301">
    <property type="entry name" value="Nucleotidyltransferase"/>
    <property type="match status" value="1"/>
</dbReference>
<dbReference type="InterPro" id="IPR050264">
    <property type="entry name" value="Bact_CCA-adding_enz_type3_sf"/>
</dbReference>
<keyword evidence="10 11" id="KW-0694">RNA-binding</keyword>
<dbReference type="Proteomes" id="UP000051008">
    <property type="component" value="Unassembled WGS sequence"/>
</dbReference>
<dbReference type="HAMAP" id="MF_01263">
    <property type="entry name" value="CCA_bact_type3"/>
    <property type="match status" value="1"/>
</dbReference>
<evidence type="ECO:0000256" key="4">
    <source>
        <dbReference type="ARBA" id="ARBA00022695"/>
    </source>
</evidence>
<sequence length="403" mass="44917">MRVTNLPQAFKRALPILEKIQAAGFEAYFVGGSVRDTILNLPIHDVDIATSAYPAEIKELFAKTVDTGIEHGTVMVIDHGIGYEITTFRTESTYQDFRRPDKVEFVRSLKEDLKRRDLTINALALRPDGEVIDLFDGLADLESKTIRAVGQARERFHEDALRMMRTVRFASQLDFEIEAQTLAAIKENAALLAKIALERINVEWVKLMLGKNPKAGLADFMATGLFAYCPQFKEHQAQLESLLTIENLHLDNEAEVWTLLAACFGYRPEQGGQLVHAWKGSNELKAQVTKALRTLEAMKAGDLSPKLQYLTGSEMLAVACRVARLLGLADYSSMAVLLAYEGLPIHSRAELAVNGKDLITLLNLKPGPILGQLLDQIEEAVLNRQVKNDKLALLEYGRSQLEE</sequence>
<dbReference type="GO" id="GO:0001680">
    <property type="term" value="P:tRNA 3'-terminal CCA addition"/>
    <property type="evidence" value="ECO:0007669"/>
    <property type="project" value="UniProtKB-UniRule"/>
</dbReference>
<feature type="binding site" evidence="11">
    <location>
        <position position="162"/>
    </location>
    <ligand>
        <name>ATP</name>
        <dbReference type="ChEBI" id="CHEBI:30616"/>
    </ligand>
</feature>
<dbReference type="Gene3D" id="1.10.110.30">
    <property type="match status" value="1"/>
</dbReference>
<dbReference type="GO" id="GO:0000049">
    <property type="term" value="F:tRNA binding"/>
    <property type="evidence" value="ECO:0007669"/>
    <property type="project" value="UniProtKB-UniRule"/>
</dbReference>
<proteinExistence type="inferred from homology"/>
<keyword evidence="9 11" id="KW-0460">Magnesium</keyword>
<keyword evidence="5 11" id="KW-0479">Metal-binding</keyword>
<feature type="binding site" evidence="11">
    <location>
        <position position="35"/>
    </location>
    <ligand>
        <name>CTP</name>
        <dbReference type="ChEBI" id="CHEBI:37563"/>
    </ligand>
</feature>
<dbReference type="SUPFAM" id="SSF81891">
    <property type="entry name" value="Poly A polymerase C-terminal region-like"/>
    <property type="match status" value="1"/>
</dbReference>
<feature type="domain" description="tRNA nucleotidyltransferase/poly(A) polymerase RNA and SrmB- binding" evidence="13">
    <location>
        <begin position="174"/>
        <end position="233"/>
    </location>
</feature>
<dbReference type="GO" id="GO:0160016">
    <property type="term" value="F:CCACCA tRNA nucleotidyltransferase activity"/>
    <property type="evidence" value="ECO:0007669"/>
    <property type="project" value="RHEA"/>
</dbReference>
<evidence type="ECO:0000256" key="2">
    <source>
        <dbReference type="ARBA" id="ARBA00022679"/>
    </source>
</evidence>
<protein>
    <recommendedName>
        <fullName evidence="11">CCA-adding enzyme</fullName>
        <ecNumber evidence="11">2.7.7.72</ecNumber>
    </recommendedName>
    <alternativeName>
        <fullName evidence="11">CCA tRNA nucleotidyltransferase</fullName>
    </alternativeName>
    <alternativeName>
        <fullName evidence="11">tRNA CCA-pyrophosphorylase</fullName>
    </alternativeName>
    <alternativeName>
        <fullName evidence="11">tRNA adenylyl-/cytidylyl- transferase</fullName>
    </alternativeName>
    <alternativeName>
        <fullName evidence="11">tRNA nucleotidyltransferase</fullName>
    </alternativeName>
    <alternativeName>
        <fullName evidence="11">tRNA-NT</fullName>
    </alternativeName>
</protein>
<dbReference type="InterPro" id="IPR023068">
    <property type="entry name" value="CCA-adding_enz_firmicutes"/>
</dbReference>
<keyword evidence="2 11" id="KW-0808">Transferase</keyword>
<gene>
    <name evidence="11" type="primary">cca</name>
    <name evidence="15" type="ORF">FC14_GL001007</name>
</gene>
<keyword evidence="7 11" id="KW-0692">RNA repair</keyword>
<evidence type="ECO:0000256" key="10">
    <source>
        <dbReference type="ARBA" id="ARBA00022884"/>
    </source>
</evidence>
<feature type="binding site" evidence="11">
    <location>
        <position position="116"/>
    </location>
    <ligand>
        <name>CTP</name>
        <dbReference type="ChEBI" id="CHEBI:37563"/>
    </ligand>
</feature>
<feature type="binding site" evidence="11">
    <location>
        <position position="45"/>
    </location>
    <ligand>
        <name>Mg(2+)</name>
        <dbReference type="ChEBI" id="CHEBI:18420"/>
    </ligand>
</feature>
<keyword evidence="6 11" id="KW-0547">Nucleotide-binding</keyword>
<keyword evidence="16" id="KW-1185">Reference proteome</keyword>